<evidence type="ECO:0000256" key="1">
    <source>
        <dbReference type="SAM" id="Coils"/>
    </source>
</evidence>
<evidence type="ECO:0000256" key="2">
    <source>
        <dbReference type="SAM" id="MobiDB-lite"/>
    </source>
</evidence>
<dbReference type="RefSeq" id="XP_003427636.1">
    <property type="nucleotide sequence ID" value="XM_003427588.4"/>
</dbReference>
<feature type="transmembrane region" description="Helical" evidence="3">
    <location>
        <begin position="52"/>
        <end position="73"/>
    </location>
</feature>
<feature type="compositionally biased region" description="Polar residues" evidence="2">
    <location>
        <begin position="655"/>
        <end position="668"/>
    </location>
</feature>
<evidence type="ECO:0000313" key="5">
    <source>
        <dbReference type="Proteomes" id="UP000002358"/>
    </source>
</evidence>
<feature type="region of interest" description="Disordered" evidence="2">
    <location>
        <begin position="630"/>
        <end position="673"/>
    </location>
</feature>
<organism evidence="4 5">
    <name type="scientific">Nasonia vitripennis</name>
    <name type="common">Parasitic wasp</name>
    <dbReference type="NCBI Taxonomy" id="7425"/>
    <lineage>
        <taxon>Eukaryota</taxon>
        <taxon>Metazoa</taxon>
        <taxon>Ecdysozoa</taxon>
        <taxon>Arthropoda</taxon>
        <taxon>Hexapoda</taxon>
        <taxon>Insecta</taxon>
        <taxon>Pterygota</taxon>
        <taxon>Neoptera</taxon>
        <taxon>Endopterygota</taxon>
        <taxon>Hymenoptera</taxon>
        <taxon>Apocrita</taxon>
        <taxon>Proctotrupomorpha</taxon>
        <taxon>Chalcidoidea</taxon>
        <taxon>Pteromalidae</taxon>
        <taxon>Pteromalinae</taxon>
        <taxon>Nasonia</taxon>
    </lineage>
</organism>
<keyword evidence="3" id="KW-0812">Transmembrane</keyword>
<feature type="region of interest" description="Disordered" evidence="2">
    <location>
        <begin position="770"/>
        <end position="837"/>
    </location>
</feature>
<feature type="compositionally biased region" description="Basic and acidic residues" evidence="2">
    <location>
        <begin position="592"/>
        <end position="602"/>
    </location>
</feature>
<sequence>MKEQWKKLDTDAKLLVNVEEGRTLPIKIELPLSAFSQDKDDFCKRLFVTFRVFVLLALLVLLSWTAMVVYTNYRVKSTVVIRDESIPTLFDEENKITFKNKVWEDDIKNAVATDVPIGGGVQEEMMKKSAILKPEYVSTAYGFEDNSVKVDPSLKPESVPAEPEQVFINDLLQDWQELVEKMQKKENVSENIVREKNEFTKIQDEKYEEEAISHSSFLDYLVDPMFINQLGQNSQESAEQTQNEKNEEDSESIPIQKWLDILGIEHLLTDGEENIDMQTGVREFTDDSEEATKEDVDKILLQMAEENQGALDQFFKQVVDAISKTQEDLIAEQVSAESVKQKIESDEKISENSQASTEYQNLINSEKPEDDGEKSASEEINDDHSVEEKFLIGFSDSKIFEDSTVVPAAEESTNQSLEELNKTGEEDAQSTEAPFHGVIQKDIYLLMARRIEAMLGEYDDLLIWYFKHRDEPEPLDDDSQLKYFTARLLFGKDITEFRKYSIFVVSFLMNDDYTRDFSRLVDQSQPKLQTESKTQVQIVNRLVTKSHMRDLYNQGDENTVEIADAIKSINLLELRLSGIDVDAFLNSLEENKDIEEPTREENSSEENTDDIEKRHRDIIEAMRRIAHFDDIYSQQSSIEDSSESKNDDSQELKDNTSTASFADTTVQEPSEEIDTRRQAFIQALQRIVNIPESKESGEETDKNNSRSEKENKEQSSSETIINESEAIPSWKEESMIEEVKSESVKEYTEEAAERRQAFIKALQRIADITEAEKSRKEDEETSDQSIKEDETESSAEMIKRSEEIPSWNFVSSLQSISEEEPIAEEVKSDEQSEVGMTEDELTKRLHSLMEDVLNSNEESKESVNMNDFLTVYDGFDY</sequence>
<dbReference type="GeneID" id="100678208"/>
<keyword evidence="1" id="KW-0175">Coiled coil</keyword>
<evidence type="ECO:0000256" key="3">
    <source>
        <dbReference type="SAM" id="Phobius"/>
    </source>
</evidence>
<feature type="compositionally biased region" description="Basic and acidic residues" evidence="2">
    <location>
        <begin position="692"/>
        <end position="715"/>
    </location>
</feature>
<keyword evidence="5" id="KW-1185">Reference proteome</keyword>
<keyword evidence="3" id="KW-1133">Transmembrane helix</keyword>
<dbReference type="RefSeq" id="XP_032455413.1">
    <property type="nucleotide sequence ID" value="XM_032599522.1"/>
</dbReference>
<reference evidence="4" key="1">
    <citation type="submission" date="2021-01" db="UniProtKB">
        <authorList>
            <consortium name="EnsemblMetazoa"/>
        </authorList>
    </citation>
    <scope>IDENTIFICATION</scope>
</reference>
<feature type="region of interest" description="Disordered" evidence="2">
    <location>
        <begin position="406"/>
        <end position="431"/>
    </location>
</feature>
<feature type="region of interest" description="Disordered" evidence="2">
    <location>
        <begin position="688"/>
        <end position="752"/>
    </location>
</feature>
<feature type="region of interest" description="Disordered" evidence="2">
    <location>
        <begin position="337"/>
        <end position="382"/>
    </location>
</feature>
<feature type="compositionally biased region" description="Polar residues" evidence="2">
    <location>
        <begin position="233"/>
        <end position="243"/>
    </location>
</feature>
<proteinExistence type="predicted"/>
<accession>A0A7M7QVH2</accession>
<feature type="region of interest" description="Disordered" evidence="2">
    <location>
        <begin position="592"/>
        <end position="612"/>
    </location>
</feature>
<feature type="compositionally biased region" description="Polar residues" evidence="2">
    <location>
        <begin position="351"/>
        <end position="364"/>
    </location>
</feature>
<dbReference type="EnsemblMetazoa" id="XM_032599522">
    <property type="protein sequence ID" value="XP_032455413"/>
    <property type="gene ID" value="LOC100678208"/>
</dbReference>
<feature type="compositionally biased region" description="Basic and acidic residues" evidence="2">
    <location>
        <begin position="642"/>
        <end position="654"/>
    </location>
</feature>
<dbReference type="Proteomes" id="UP000002358">
    <property type="component" value="Chromosome 4"/>
</dbReference>
<name>A0A7M7QVH2_NASVI</name>
<feature type="coiled-coil region" evidence="1">
    <location>
        <begin position="178"/>
        <end position="205"/>
    </location>
</feature>
<feature type="compositionally biased region" description="Basic and acidic residues" evidence="2">
    <location>
        <begin position="339"/>
        <end position="350"/>
    </location>
</feature>
<feature type="region of interest" description="Disordered" evidence="2">
    <location>
        <begin position="233"/>
        <end position="252"/>
    </location>
</feature>
<dbReference type="KEGG" id="nvi:100678208"/>
<keyword evidence="3" id="KW-0472">Membrane</keyword>
<feature type="compositionally biased region" description="Basic and acidic residues" evidence="2">
    <location>
        <begin position="373"/>
        <end position="382"/>
    </location>
</feature>
<dbReference type="OrthoDB" id="7701835at2759"/>
<evidence type="ECO:0000313" key="4">
    <source>
        <dbReference type="EnsemblMetazoa" id="XP_032455413"/>
    </source>
</evidence>
<dbReference type="AlphaFoldDB" id="A0A7M7QVH2"/>
<dbReference type="EnsemblMetazoa" id="XM_003427588">
    <property type="protein sequence ID" value="XP_003427636"/>
    <property type="gene ID" value="LOC100678208"/>
</dbReference>
<protein>
    <submittedName>
        <fullName evidence="4">Uncharacterized protein</fullName>
    </submittedName>
</protein>
<feature type="compositionally biased region" description="Basic and acidic residues" evidence="2">
    <location>
        <begin position="730"/>
        <end position="752"/>
    </location>
</feature>
<dbReference type="InParanoid" id="A0A7M7QVH2"/>